<keyword evidence="3" id="KW-1185">Reference proteome</keyword>
<protein>
    <submittedName>
        <fullName evidence="2">Acetyltransferase (GNAT) family</fullName>
    </submittedName>
</protein>
<proteinExistence type="predicted"/>
<reference evidence="2 3" key="1">
    <citation type="submission" date="2020-11" db="EMBL/GenBank/DDBJ databases">
        <title>Carbohydrate-dependent, anaerobic sulfur respiration: A novel catabolism in halophilic archaea.</title>
        <authorList>
            <person name="Sorokin D.Y."/>
            <person name="Messina E."/>
            <person name="Smedile F."/>
            <person name="La Cono V."/>
            <person name="Hallsworth J.E."/>
            <person name="Yakimov M.M."/>
        </authorList>
    </citation>
    <scope>NUCLEOTIDE SEQUENCE [LARGE SCALE GENOMIC DNA]</scope>
    <source>
        <strain evidence="2 3">HSR12-2</strain>
    </source>
</reference>
<dbReference type="EMBL" id="CP064788">
    <property type="protein sequence ID" value="QSG08378.1"/>
    <property type="molecule type" value="Genomic_DNA"/>
</dbReference>
<accession>A0A897N7Y1</accession>
<dbReference type="Proteomes" id="UP000662973">
    <property type="component" value="Chromosome"/>
</dbReference>
<dbReference type="GO" id="GO:0016747">
    <property type="term" value="F:acyltransferase activity, transferring groups other than amino-acyl groups"/>
    <property type="evidence" value="ECO:0007669"/>
    <property type="project" value="InterPro"/>
</dbReference>
<keyword evidence="2" id="KW-0808">Transferase</keyword>
<gene>
    <name evidence="2" type="ORF">HSR122_0975</name>
</gene>
<dbReference type="PROSITE" id="PS51186">
    <property type="entry name" value="GNAT"/>
    <property type="match status" value="1"/>
</dbReference>
<evidence type="ECO:0000313" key="2">
    <source>
        <dbReference type="EMBL" id="QSG08378.1"/>
    </source>
</evidence>
<dbReference type="AlphaFoldDB" id="A0A897N7Y1"/>
<sequence>MEFELLGWPAEGPTLRLDYEQFSYAGKFVMSSTGKAVVREDGDVVAAAAFDPDRTDDSALRIRYVTVRRDRRGEGIGSRLLRTVRERASERGFGRVVIAVNNPFAYEAASKAGFGYTGERTGLAERVLAWPAPNRDERYREGLTTFREDDLESGVAEFVESRETAPPVVEPFST</sequence>
<name>A0A897N7Y1_9EURY</name>
<dbReference type="InterPro" id="IPR000182">
    <property type="entry name" value="GNAT_dom"/>
</dbReference>
<dbReference type="Pfam" id="PF00583">
    <property type="entry name" value="Acetyltransf_1"/>
    <property type="match status" value="1"/>
</dbReference>
<dbReference type="GeneID" id="68851626"/>
<dbReference type="CDD" id="cd04301">
    <property type="entry name" value="NAT_SF"/>
    <property type="match status" value="1"/>
</dbReference>
<evidence type="ECO:0000259" key="1">
    <source>
        <dbReference type="PROSITE" id="PS51186"/>
    </source>
</evidence>
<dbReference type="SUPFAM" id="SSF55729">
    <property type="entry name" value="Acyl-CoA N-acyltransferases (Nat)"/>
    <property type="match status" value="1"/>
</dbReference>
<dbReference type="RefSeq" id="WP_229111551.1">
    <property type="nucleotide sequence ID" value="NZ_CP064788.1"/>
</dbReference>
<evidence type="ECO:0000313" key="3">
    <source>
        <dbReference type="Proteomes" id="UP000662973"/>
    </source>
</evidence>
<feature type="domain" description="N-acetyltransferase" evidence="1">
    <location>
        <begin position="1"/>
        <end position="133"/>
    </location>
</feature>
<dbReference type="Gene3D" id="3.40.630.30">
    <property type="match status" value="1"/>
</dbReference>
<dbReference type="InterPro" id="IPR016181">
    <property type="entry name" value="Acyl_CoA_acyltransferase"/>
</dbReference>
<organism evidence="2 3">
    <name type="scientific">Halapricum desulfuricans</name>
    <dbReference type="NCBI Taxonomy" id="2841257"/>
    <lineage>
        <taxon>Archaea</taxon>
        <taxon>Methanobacteriati</taxon>
        <taxon>Methanobacteriota</taxon>
        <taxon>Stenosarchaea group</taxon>
        <taxon>Halobacteria</taxon>
        <taxon>Halobacteriales</taxon>
        <taxon>Haloarculaceae</taxon>
        <taxon>Halapricum</taxon>
    </lineage>
</organism>
<dbReference type="KEGG" id="hds:HSR122_0975"/>